<reference evidence="1 2" key="1">
    <citation type="submission" date="2018-12" db="EMBL/GenBank/DDBJ databases">
        <authorList>
            <person name="Yang Y."/>
        </authorList>
    </citation>
    <scope>NUCLEOTIDE SEQUENCE [LARGE SCALE GENOMIC DNA]</scope>
    <source>
        <strain evidence="1 2">L-25-5w-1</strain>
    </source>
</reference>
<dbReference type="OrthoDB" id="7302637at2"/>
<dbReference type="EMBL" id="RXMA01000045">
    <property type="protein sequence ID" value="RTR13439.1"/>
    <property type="molecule type" value="Genomic_DNA"/>
</dbReference>
<protein>
    <submittedName>
        <fullName evidence="1">Uncharacterized protein</fullName>
    </submittedName>
</protein>
<accession>A0A3S0HTM6</accession>
<organism evidence="1 2">
    <name type="scientific">Azospirillum griseum</name>
    <dbReference type="NCBI Taxonomy" id="2496639"/>
    <lineage>
        <taxon>Bacteria</taxon>
        <taxon>Pseudomonadati</taxon>
        <taxon>Pseudomonadota</taxon>
        <taxon>Alphaproteobacteria</taxon>
        <taxon>Rhodospirillales</taxon>
        <taxon>Azospirillaceae</taxon>
        <taxon>Azospirillum</taxon>
    </lineage>
</organism>
<evidence type="ECO:0000313" key="2">
    <source>
        <dbReference type="Proteomes" id="UP000277007"/>
    </source>
</evidence>
<keyword evidence="2" id="KW-1185">Reference proteome</keyword>
<proteinExistence type="predicted"/>
<name>A0A3S0HTM6_9PROT</name>
<dbReference type="AlphaFoldDB" id="A0A3S0HTM6"/>
<dbReference type="Proteomes" id="UP000277007">
    <property type="component" value="Unassembled WGS sequence"/>
</dbReference>
<evidence type="ECO:0000313" key="1">
    <source>
        <dbReference type="EMBL" id="RTR13439.1"/>
    </source>
</evidence>
<dbReference type="RefSeq" id="WP_126620474.1">
    <property type="nucleotide sequence ID" value="NZ_JBHUCY010000011.1"/>
</dbReference>
<gene>
    <name evidence="1" type="ORF">EJ903_24605</name>
</gene>
<comment type="caution">
    <text evidence="1">The sequence shown here is derived from an EMBL/GenBank/DDBJ whole genome shotgun (WGS) entry which is preliminary data.</text>
</comment>
<sequence>MTDAKRYAVECYGGGEGLGAPALAVFDLDRETAAFIVTMARLIRRHQIYKIERYDFRVWYFETDPRDHLDDPQRTAADADPGLIDLRNDDQTLMRSEADRLCVTADRFRFLTYRKHCGEEIETAGQSIAALAAHFDIPWEFGNPDGHLQPKHGDEGLAAQDGGVLEINAQDTPHTLRS</sequence>